<dbReference type="PRINTS" id="PR01415">
    <property type="entry name" value="ANKYRIN"/>
</dbReference>
<dbReference type="PROSITE" id="PS50297">
    <property type="entry name" value="ANK_REP_REGION"/>
    <property type="match status" value="5"/>
</dbReference>
<dbReference type="PROSITE" id="PS50837">
    <property type="entry name" value="NACHT"/>
    <property type="match status" value="1"/>
</dbReference>
<dbReference type="EMBL" id="CDPU01000029">
    <property type="protein sequence ID" value="CEO52589.1"/>
    <property type="molecule type" value="Genomic_DNA"/>
</dbReference>
<dbReference type="Pfam" id="PF12796">
    <property type="entry name" value="Ank_2"/>
    <property type="match status" value="2"/>
</dbReference>
<proteinExistence type="predicted"/>
<feature type="repeat" description="ANK" evidence="3">
    <location>
        <begin position="731"/>
        <end position="763"/>
    </location>
</feature>
<evidence type="ECO:0000256" key="1">
    <source>
        <dbReference type="ARBA" id="ARBA00022737"/>
    </source>
</evidence>
<sequence length="1870" mass="206662">MADESDFSVAGFDSIEDSDLSLEDFDVLDPQDVAEFNTANILPQEDATVKRIRIWLNPTQYAGDGSEFQRHCSSHLKGTSQWALTSPEFGQWHESQEHGILWVRGIPGSGKSVLASTFITHLLNEGPVLYFFFRHAIESNRRPDAAIRDWLSQILTSSPPLQLALTKEISKPVDSLTIERLYELLQLALENLPKVFCVVDALDEMDHAALQSFLKILDQLGNLRPKELKVIITSRPIVSIQQSMRGIKLLDIRLEKSLIEPDISAYIQHTLAESHLTPGSHPRIAESIFYKSGGLFLYAKLAIEAIKEVESEPDALKTLERLPTDLSAVYKELLNEYLERTGHSAELQMLVLQLVTHATRPLRLLEISDCIKVTQPHYGDDSGKIKDAVRSVCGPLLEILPDETVCIIHHSLAEYLLGVDAGEDIVIDSGLTHGLLARLCISYLKSGCLELVKMKTSFLGEDMTLKRGQVYAPLTRYAACNWFIHLKKAAAYGFRAHDTLEALYKLLVLSGERNAAKLAMLAKLGKPGRQSNGEFLAPEVQALHLAVELRLTELATVILKHHGDRVLHYDGGRDNEPLLHYAMAKGSEDMVRLFITHGAQLDQHNSHGYTPLHIAAGLGYEGEETSPQNYAEVAHVLLKAGANPWKSLGKNKHVDDMTIGRPQMPSTQFVFAGSDGAMAEAFTSFIRDIEDASQALSWAIHGGRNSKIIRLILGHPYTEINAKNTRDAGYFAMTPLYAACTLRDPKLISILLDAGADPNIPHREEFPAKSDSSLPGYNALHAIANPYSNNGLHGYKLDEAKNEATIECFKLIIGAGGNVNQVGEDAETPLHVSRDPVSVMCLLEAGANLDATDSRGYTLLQRTSNLKIIEALLPKIDVNASISASGQRLLTRALVAKDVDFSLKLLDQGADTTLLDSSGNSVLHLAVKIPGIEKMPNRKLLEKLIERGADPNIRNSDGKTALHLVVNSFYFDEARFAAFLDAMNPDLEIRDEKGRTIAFAFLDEWDSQRESYALSFLAILFERGARFDVTDQKGRTLLHVAIRLCVTDGALIKFLVEKGVDPHQPDFEGNTIWHEGARWFPGRAVGQQVFTDLQDLGVSCNQRNSRGVLPFHVLCRFKKALSESPTRQEYPCAFDLLRESNPDVINSTDNDGVSPLHITSTCSTNVTKRLLELGADITRTTHEKLTVFHLAARSRQVDVIWLLADWFKTNRADQKLDELLSARDAMGRTALYYACASGSNEVVQILLDSGAAANTETFIGSTWNGVADFEEEQKNWVLVSSGSSVHHDNPFYKPDAAGVLIADNLRPKPPGIQSNSYPAKQIDKVVSILIARGLASDITLVDEAIASASQKKNEHTVKCLEDARASLIARLETQNSIGTEDVDSFGLLQNIIPGLLEEMSLEERDASIHQKLLDVIDEGDVETLRRILSTGQVNANLRKLGKEVPSWTSADKRSMRPAKHDPNTNSELYVLEYLVTCDSRRQNDYHVAIGKRMFNLLLEHGADLNSRYECKTLVHRILEKRGFHGRVFTGENPYLDLMLKHPSLNIEATDGTGATLFLRACALVDVPVAEVLLGKGALVTARDNQQKNALHHLCSHFYFMTERVYGDIGCSDMAKQREFLIRLIQLAPDLLLQVDKHGRTPLLCALGQAGRGRDLGEGIDALLDNGADVTAPNPESGETPLHLLFGGRWQIDAKGGDDVAAVCGRRQVLLHKFLAHGADINAKDRAGETPAFRFMRKGIVKVKIPQSEVDSSLRGKAYFAADNMIDKRKGEAAVRLQGIVMDLFSQVGVDWTHLSTRGQSLLHLAAGRGDDVRYQKGRGLGRLRYLMGKGLDVLAEDDQHRSALDFAAASGAENILEYVRKEHGYSSRNV</sequence>
<keyword evidence="1" id="KW-0677">Repeat</keyword>
<feature type="repeat" description="ANK" evidence="3">
    <location>
        <begin position="607"/>
        <end position="643"/>
    </location>
</feature>
<dbReference type="PANTHER" id="PTHR24189">
    <property type="entry name" value="MYOTROPHIN"/>
    <property type="match status" value="1"/>
</dbReference>
<keyword evidence="2 3" id="KW-0040">ANK repeat</keyword>
<dbReference type="Gene3D" id="1.25.40.20">
    <property type="entry name" value="Ankyrin repeat-containing domain"/>
    <property type="match status" value="7"/>
</dbReference>
<dbReference type="Pfam" id="PF00023">
    <property type="entry name" value="Ank"/>
    <property type="match status" value="2"/>
</dbReference>
<dbReference type="Pfam" id="PF22939">
    <property type="entry name" value="WHD_GPIID"/>
    <property type="match status" value="1"/>
</dbReference>
<feature type="repeat" description="ANK" evidence="3">
    <location>
        <begin position="574"/>
        <end position="606"/>
    </location>
</feature>
<dbReference type="PROSITE" id="PS50088">
    <property type="entry name" value="ANK_REPEAT"/>
    <property type="match status" value="6"/>
</dbReference>
<evidence type="ECO:0000259" key="4">
    <source>
        <dbReference type="PROSITE" id="PS50837"/>
    </source>
</evidence>
<feature type="repeat" description="ANK" evidence="3">
    <location>
        <begin position="918"/>
        <end position="956"/>
    </location>
</feature>
<dbReference type="Gene3D" id="3.40.50.300">
    <property type="entry name" value="P-loop containing nucleotide triphosphate hydrolases"/>
    <property type="match status" value="1"/>
</dbReference>
<evidence type="ECO:0000256" key="2">
    <source>
        <dbReference type="ARBA" id="ARBA00023043"/>
    </source>
</evidence>
<dbReference type="InterPro" id="IPR056884">
    <property type="entry name" value="NPHP3-like_N"/>
</dbReference>
<reference evidence="5" key="1">
    <citation type="submission" date="2015-01" db="EMBL/GenBank/DDBJ databases">
        <authorList>
            <person name="Durling Mikael"/>
        </authorList>
    </citation>
    <scope>NUCLEOTIDE SEQUENCE</scope>
</reference>
<dbReference type="Pfam" id="PF24883">
    <property type="entry name" value="NPHP3_N"/>
    <property type="match status" value="1"/>
</dbReference>
<organism evidence="5">
    <name type="scientific">Bionectria ochroleuca</name>
    <name type="common">Gliocladium roseum</name>
    <dbReference type="NCBI Taxonomy" id="29856"/>
    <lineage>
        <taxon>Eukaryota</taxon>
        <taxon>Fungi</taxon>
        <taxon>Dikarya</taxon>
        <taxon>Ascomycota</taxon>
        <taxon>Pezizomycotina</taxon>
        <taxon>Sordariomycetes</taxon>
        <taxon>Hypocreomycetidae</taxon>
        <taxon>Hypocreales</taxon>
        <taxon>Bionectriaceae</taxon>
        <taxon>Clonostachys</taxon>
    </lineage>
</organism>
<feature type="repeat" description="ANK" evidence="3">
    <location>
        <begin position="1033"/>
        <end position="1067"/>
    </location>
</feature>
<dbReference type="InterPro" id="IPR036770">
    <property type="entry name" value="Ankyrin_rpt-contain_sf"/>
</dbReference>
<dbReference type="InterPro" id="IPR054471">
    <property type="entry name" value="GPIID_WHD"/>
</dbReference>
<gene>
    <name evidence="5" type="ORF">BN869_000008647_1</name>
</gene>
<dbReference type="SUPFAM" id="SSF48403">
    <property type="entry name" value="Ankyrin repeat"/>
    <property type="match status" value="4"/>
</dbReference>
<dbReference type="InterPro" id="IPR027417">
    <property type="entry name" value="P-loop_NTPase"/>
</dbReference>
<dbReference type="InterPro" id="IPR007111">
    <property type="entry name" value="NACHT_NTPase"/>
</dbReference>
<protein>
    <recommendedName>
        <fullName evidence="4">NACHT domain-containing protein</fullName>
    </recommendedName>
</protein>
<dbReference type="PANTHER" id="PTHR24189:SF50">
    <property type="entry name" value="ANKYRIN REPEAT AND SOCS BOX PROTEIN 2"/>
    <property type="match status" value="1"/>
</dbReference>
<evidence type="ECO:0000313" key="5">
    <source>
        <dbReference type="EMBL" id="CEO52589.1"/>
    </source>
</evidence>
<name>A0A0B7K5W5_BIOOC</name>
<evidence type="ECO:0000256" key="3">
    <source>
        <dbReference type="PROSITE-ProRule" id="PRU00023"/>
    </source>
</evidence>
<feature type="domain" description="NACHT" evidence="4">
    <location>
        <begin position="99"/>
        <end position="236"/>
    </location>
</feature>
<dbReference type="SMART" id="SM00248">
    <property type="entry name" value="ANK"/>
    <property type="match status" value="19"/>
</dbReference>
<dbReference type="InterPro" id="IPR050745">
    <property type="entry name" value="Multifunctional_regulatory"/>
</dbReference>
<dbReference type="InterPro" id="IPR002110">
    <property type="entry name" value="Ankyrin_rpt"/>
</dbReference>
<feature type="repeat" description="ANK" evidence="3">
    <location>
        <begin position="1226"/>
        <end position="1258"/>
    </location>
</feature>
<accession>A0A0B7K5W5</accession>
<dbReference type="SUPFAM" id="SSF52540">
    <property type="entry name" value="P-loop containing nucleoside triphosphate hydrolases"/>
    <property type="match status" value="1"/>
</dbReference>